<evidence type="ECO:0000259" key="3">
    <source>
        <dbReference type="Pfam" id="PF01103"/>
    </source>
</evidence>
<accession>A0ABW3Y3C5</accession>
<dbReference type="EMBL" id="JBHTMY010000003">
    <property type="protein sequence ID" value="MFD1316164.1"/>
    <property type="molecule type" value="Genomic_DNA"/>
</dbReference>
<dbReference type="Proteomes" id="UP001597201">
    <property type="component" value="Unassembled WGS sequence"/>
</dbReference>
<dbReference type="RefSeq" id="WP_377178975.1">
    <property type="nucleotide sequence ID" value="NZ_JBHTMY010000003.1"/>
</dbReference>
<comment type="subcellular location">
    <subcellularLocation>
        <location evidence="1">Membrane</location>
    </subcellularLocation>
</comment>
<proteinExistence type="predicted"/>
<feature type="domain" description="Bacterial surface antigen (D15)" evidence="3">
    <location>
        <begin position="185"/>
        <end position="370"/>
    </location>
</feature>
<comment type="caution">
    <text evidence="4">The sequence shown here is derived from an EMBL/GenBank/DDBJ whole genome shotgun (WGS) entry which is preliminary data.</text>
</comment>
<keyword evidence="2" id="KW-0472">Membrane</keyword>
<evidence type="ECO:0000256" key="1">
    <source>
        <dbReference type="ARBA" id="ARBA00004370"/>
    </source>
</evidence>
<reference evidence="5" key="1">
    <citation type="journal article" date="2019" name="Int. J. Syst. Evol. Microbiol.">
        <title>The Global Catalogue of Microorganisms (GCM) 10K type strain sequencing project: providing services to taxonomists for standard genome sequencing and annotation.</title>
        <authorList>
            <consortium name="The Broad Institute Genomics Platform"/>
            <consortium name="The Broad Institute Genome Sequencing Center for Infectious Disease"/>
            <person name="Wu L."/>
            <person name="Ma J."/>
        </authorList>
    </citation>
    <scope>NUCLEOTIDE SEQUENCE [LARGE SCALE GENOMIC DNA]</scope>
    <source>
        <strain evidence="5">CCUG 61485</strain>
    </source>
</reference>
<dbReference type="Pfam" id="PF01103">
    <property type="entry name" value="Omp85"/>
    <property type="match status" value="1"/>
</dbReference>
<keyword evidence="5" id="KW-1185">Reference proteome</keyword>
<evidence type="ECO:0000313" key="4">
    <source>
        <dbReference type="EMBL" id="MFD1316164.1"/>
    </source>
</evidence>
<organism evidence="4 5">
    <name type="scientific">Namhaeicola litoreus</name>
    <dbReference type="NCBI Taxonomy" id="1052145"/>
    <lineage>
        <taxon>Bacteria</taxon>
        <taxon>Pseudomonadati</taxon>
        <taxon>Bacteroidota</taxon>
        <taxon>Flavobacteriia</taxon>
        <taxon>Flavobacteriales</taxon>
        <taxon>Flavobacteriaceae</taxon>
        <taxon>Namhaeicola</taxon>
    </lineage>
</organism>
<name>A0ABW3Y3C5_9FLAO</name>
<evidence type="ECO:0000256" key="2">
    <source>
        <dbReference type="ARBA" id="ARBA00023136"/>
    </source>
</evidence>
<evidence type="ECO:0000313" key="5">
    <source>
        <dbReference type="Proteomes" id="UP001597201"/>
    </source>
</evidence>
<dbReference type="Gene3D" id="2.40.160.50">
    <property type="entry name" value="membrane protein fhac: a member of the omp85/tpsb transporter family"/>
    <property type="match status" value="1"/>
</dbReference>
<dbReference type="InterPro" id="IPR000184">
    <property type="entry name" value="Bac_surfAg_D15"/>
</dbReference>
<sequence length="372" mass="41617">MKNISLLILVFFSCALGFTQERNTDSLQKANDIGKRKSFIAIPTLTYNTSFGVMFGGMASYFYHLNKKDTISPLSSSGLIATYTSNKSWFLILPNTFYFKEDKYRAKLVGGLGSIEFQTFVDWNDVIGELPPGILPPNLDGAFVDFNNVFAFLYAQFIAKVYKDYYVGANLLVSNTKTTFDLPTNPEDDQTLFGFGLTVEKDSRNSQFTPTSGNNGKLVTNHFLERLGSTSNYSNFNFQFNQYYPLKDKNTIMWRLYAQVATGDVPFSGQNVVGRDDLRGYSNGKNRANQVYDAQTEYRHWLNDKWGFVAFGGIATAVNNFGDLSFNNLLPAAGAGIRFAALPKSNINIGIDAAVGKEDWGVYFRIGEAFIR</sequence>
<protein>
    <submittedName>
        <fullName evidence="4">BamA/TamA family outer membrane protein</fullName>
    </submittedName>
</protein>
<gene>
    <name evidence="4" type="ORF">ACFQ39_11090</name>
</gene>